<reference evidence="1 2" key="1">
    <citation type="submission" date="2018-11" db="EMBL/GenBank/DDBJ databases">
        <authorList>
            <consortium name="Pathogen Informatics"/>
        </authorList>
    </citation>
    <scope>NUCLEOTIDE SEQUENCE [LARGE SCALE GENOMIC DNA]</scope>
</reference>
<sequence length="91" mass="9639">MSGRIAKGLVERISQVMGGTCPHHCHDPSPIAVARLSGGGATPDNAFEMICSTIRFGKGVTSEIGYDVRQLGAKHTLIVTDKNVINTTAFK</sequence>
<evidence type="ECO:0008006" key="3">
    <source>
        <dbReference type="Google" id="ProtNLM"/>
    </source>
</evidence>
<dbReference type="AlphaFoldDB" id="A0A3P7J994"/>
<gene>
    <name evidence="1" type="ORF">SVUK_LOCUS11537</name>
</gene>
<evidence type="ECO:0000313" key="1">
    <source>
        <dbReference type="EMBL" id="VDM76539.1"/>
    </source>
</evidence>
<dbReference type="OrthoDB" id="8669544at2759"/>
<evidence type="ECO:0000313" key="2">
    <source>
        <dbReference type="Proteomes" id="UP000270094"/>
    </source>
</evidence>
<dbReference type="SUPFAM" id="SSF56796">
    <property type="entry name" value="Dehydroquinate synthase-like"/>
    <property type="match status" value="1"/>
</dbReference>
<dbReference type="Gene3D" id="3.40.50.1970">
    <property type="match status" value="1"/>
</dbReference>
<proteinExistence type="predicted"/>
<name>A0A3P7J994_STRVU</name>
<organism evidence="1 2">
    <name type="scientific">Strongylus vulgaris</name>
    <name type="common">Blood worm</name>
    <dbReference type="NCBI Taxonomy" id="40348"/>
    <lineage>
        <taxon>Eukaryota</taxon>
        <taxon>Metazoa</taxon>
        <taxon>Ecdysozoa</taxon>
        <taxon>Nematoda</taxon>
        <taxon>Chromadorea</taxon>
        <taxon>Rhabditida</taxon>
        <taxon>Rhabditina</taxon>
        <taxon>Rhabditomorpha</taxon>
        <taxon>Strongyloidea</taxon>
        <taxon>Strongylidae</taxon>
        <taxon>Strongylus</taxon>
    </lineage>
</organism>
<protein>
    <recommendedName>
        <fullName evidence="3">Alcohol dehydrogenase iron-type/glycerol dehydrogenase GldA domain-containing protein</fullName>
    </recommendedName>
</protein>
<dbReference type="EMBL" id="UYYB01097195">
    <property type="protein sequence ID" value="VDM76539.1"/>
    <property type="molecule type" value="Genomic_DNA"/>
</dbReference>
<keyword evidence="2" id="KW-1185">Reference proteome</keyword>
<dbReference type="Proteomes" id="UP000270094">
    <property type="component" value="Unassembled WGS sequence"/>
</dbReference>
<accession>A0A3P7J994</accession>